<keyword evidence="5" id="KW-0472">Membrane</keyword>
<dbReference type="GO" id="GO:0005886">
    <property type="term" value="C:plasma membrane"/>
    <property type="evidence" value="ECO:0007669"/>
    <property type="project" value="TreeGrafter"/>
</dbReference>
<evidence type="ECO:0000256" key="1">
    <source>
        <dbReference type="ARBA" id="ARBA00004167"/>
    </source>
</evidence>
<keyword evidence="6" id="KW-0325">Glycoprotein</keyword>
<dbReference type="RefSeq" id="XP_019617673.1">
    <property type="nucleotide sequence ID" value="XM_019762114.1"/>
</dbReference>
<dbReference type="Proteomes" id="UP000515135">
    <property type="component" value="Unplaced"/>
</dbReference>
<keyword evidence="2" id="KW-0812">Transmembrane</keyword>
<sequence length="1326" mass="146277">MTLTVSCAQMSVILVGTNSRLPNMAREVGHNNYDIKFYLSEDEHITEEDLQLPYHVDAIHQLKEGVAAPLIEHDAKVVTYDLSSGKNNNPSISVPLNPDLCGKVVYIGVEVVALTFTDAYLKNNKAVQRVTVLCTEEKLAPHKMELELSNAKVWPGLDYQLHMDFLLMNLGFHNVPEGGSAYSIRVFLSADSVFDDNEDTPLDINFGDSLENIRQEILPHQETDFKGLSVPIRLDTKEACLEMPDMHVFLQVVPDPSYLPTYTASLTAFSVPTECDEDHVDLQISHFEASTDIIFTDQPFEYALDVRILVSSLVSLSKVGQKYDVTFYLSEDPDIDPEDDLALDYTFEETQGARLFMNIPVGSPPQQHSFGGPQGQLTIPQWAQGVGRYCGPAYLGVLLTDKQNWDLDPFLPDNSAALQIQLQCSHDVLGVSDFSFHVEGTYDKIWQDAGGTVVFDVTVRNTGLLDIAPADNGTANFHLVLYSSADQFLDQTDLQVPIAEIDVDTDMLASGLAAGDNLTFTGVRAKVKPSGDMCQQRYLLASWHRGPGLDENLVDGLRDNDFSAALFDCHTATVDISPVEGTFEVNSPQLSPGGAKSTFSLTVEIILTGNARLTTDPIFNISFYLSHDALWSADDLDIEYDLDDLPAALSGDVTASEPELVLDGTDLVLPGGMSTQYCGLSYLVAILDSQNKVEERNENNNAISTMITVSCPDDIYSVEDAMLDVQDMYYVGVPAPIVFSMDVYNLGIQIGTAEEGTHNYELKVFAQQGAMLNMDAAFDLTPDLFLFTPEWQEEHADDLHRSMTPKRYTNASAIIEISELACRRQMDHLFLVVLSREAGVDWILYNNWVSAEITIDSSSCTVPDAVDLIIAEFGIQPTGRLLLGGWTDLQLNLHVDVINSGGWSSLEEDEPLFDYQVFISRHGHKLQLPTAILPGTAAQINEETLSYRTINLGSYIGCYKDMKPGRALNAVGRQSSTLTVADCIQACADLNTQYAGLQNGVECYCGEDYSRHGRAMESDCDEPCGGNNDQICGGHYRLSVYTTSLNGGIQLPMEELMGFCGMSNTVSVVIDPDNNVLETNKHNNMLSVEDVWVTAQPEDTYCTDGMDLRIVTFDLVDTGLNSGDVVSTARVVPYVLRVALSLGTDVWLRPSVSDTHFDFQFIVSPTGDHSDPDNLVLAVDYTVEQEYLLKAAYPIRQMPNEGFYTELHLDGALFLNLANYPELKRFCDTSPYLGIHVDYDNRLAEVNDLQNNLAWQHVALTCPDAGLSIEMFHNLRTQNDKISAGFPTQVNFTVSVTNLGGTIPQASRGVPNIALKLLLSDTLDMR</sequence>
<dbReference type="GeneID" id="109464995"/>
<keyword evidence="4" id="KW-1133">Transmembrane helix</keyword>
<name>A0A6P4XZV1_BRABE</name>
<evidence type="ECO:0000313" key="8">
    <source>
        <dbReference type="Proteomes" id="UP000515135"/>
    </source>
</evidence>
<dbReference type="KEGG" id="bbel:109464995"/>
<dbReference type="SMART" id="SM00321">
    <property type="entry name" value="WSC"/>
    <property type="match status" value="1"/>
</dbReference>
<dbReference type="Gene3D" id="2.60.40.10">
    <property type="entry name" value="Immunoglobulins"/>
    <property type="match status" value="1"/>
</dbReference>
<gene>
    <name evidence="9" type="primary">LOC109464995</name>
</gene>
<dbReference type="InterPro" id="IPR002889">
    <property type="entry name" value="WSC_carb-bd"/>
</dbReference>
<protein>
    <submittedName>
        <fullName evidence="9">Uncharacterized protein LOC109464995</fullName>
    </submittedName>
</protein>
<evidence type="ECO:0000256" key="5">
    <source>
        <dbReference type="ARBA" id="ARBA00023136"/>
    </source>
</evidence>
<dbReference type="PANTHER" id="PTHR24269">
    <property type="entry name" value="KREMEN PROTEIN"/>
    <property type="match status" value="1"/>
</dbReference>
<comment type="subcellular location">
    <subcellularLocation>
        <location evidence="1">Membrane</location>
        <topology evidence="1">Single-pass membrane protein</topology>
    </subcellularLocation>
</comment>
<evidence type="ECO:0000256" key="3">
    <source>
        <dbReference type="ARBA" id="ARBA00022729"/>
    </source>
</evidence>
<evidence type="ECO:0000256" key="2">
    <source>
        <dbReference type="ARBA" id="ARBA00022692"/>
    </source>
</evidence>
<proteinExistence type="predicted"/>
<feature type="domain" description="WSC" evidence="7">
    <location>
        <begin position="952"/>
        <end position="1044"/>
    </location>
</feature>
<evidence type="ECO:0000256" key="4">
    <source>
        <dbReference type="ARBA" id="ARBA00022989"/>
    </source>
</evidence>
<dbReference type="PROSITE" id="PS51212">
    <property type="entry name" value="WSC"/>
    <property type="match status" value="1"/>
</dbReference>
<reference evidence="9" key="1">
    <citation type="submission" date="2025-08" db="UniProtKB">
        <authorList>
            <consortium name="RefSeq"/>
        </authorList>
    </citation>
    <scope>IDENTIFICATION</scope>
    <source>
        <tissue evidence="9">Gonad</tissue>
    </source>
</reference>
<accession>A0A6P4XZV1</accession>
<dbReference type="InterPro" id="IPR013783">
    <property type="entry name" value="Ig-like_fold"/>
</dbReference>
<keyword evidence="8" id="KW-1185">Reference proteome</keyword>
<evidence type="ECO:0000256" key="6">
    <source>
        <dbReference type="ARBA" id="ARBA00023180"/>
    </source>
</evidence>
<evidence type="ECO:0000313" key="9">
    <source>
        <dbReference type="RefSeq" id="XP_019617673.1"/>
    </source>
</evidence>
<dbReference type="PANTHER" id="PTHR24269:SF16">
    <property type="entry name" value="PROTEIN SLG1"/>
    <property type="match status" value="1"/>
</dbReference>
<dbReference type="InterPro" id="IPR051836">
    <property type="entry name" value="Kremen_rcpt"/>
</dbReference>
<organism evidence="8 9">
    <name type="scientific">Branchiostoma belcheri</name>
    <name type="common">Amphioxus</name>
    <dbReference type="NCBI Taxonomy" id="7741"/>
    <lineage>
        <taxon>Eukaryota</taxon>
        <taxon>Metazoa</taxon>
        <taxon>Chordata</taxon>
        <taxon>Cephalochordata</taxon>
        <taxon>Leptocardii</taxon>
        <taxon>Amphioxiformes</taxon>
        <taxon>Branchiostomatidae</taxon>
        <taxon>Branchiostoma</taxon>
    </lineage>
</organism>
<dbReference type="OrthoDB" id="6612188at2759"/>
<evidence type="ECO:0000259" key="7">
    <source>
        <dbReference type="PROSITE" id="PS51212"/>
    </source>
</evidence>
<keyword evidence="3" id="KW-0732">Signal</keyword>
<dbReference type="Pfam" id="PF01822">
    <property type="entry name" value="WSC"/>
    <property type="match status" value="1"/>
</dbReference>